<feature type="transmembrane region" description="Helical" evidence="1">
    <location>
        <begin position="28"/>
        <end position="48"/>
    </location>
</feature>
<gene>
    <name evidence="2" type="ORF">AMJ39_09250</name>
</gene>
<protein>
    <submittedName>
        <fullName evidence="2">Uncharacterized protein</fullName>
    </submittedName>
</protein>
<dbReference type="Proteomes" id="UP000052008">
    <property type="component" value="Unassembled WGS sequence"/>
</dbReference>
<evidence type="ECO:0000313" key="2">
    <source>
        <dbReference type="EMBL" id="KPJ51802.1"/>
    </source>
</evidence>
<sequence>MSHHPERDSGEGHQLRWDADQMMTRREYMRFGLVASLGLAAAWLISPLTRREEEPPRKTSWKEAKYYRNLAG</sequence>
<keyword evidence="1" id="KW-0472">Membrane</keyword>
<reference evidence="2 3" key="1">
    <citation type="journal article" date="2015" name="Microbiome">
        <title>Genomic resolution of linkages in carbon, nitrogen, and sulfur cycling among widespread estuary sediment bacteria.</title>
        <authorList>
            <person name="Baker B.J."/>
            <person name="Lazar C.S."/>
            <person name="Teske A.P."/>
            <person name="Dick G.J."/>
        </authorList>
    </citation>
    <scope>NUCLEOTIDE SEQUENCE [LARGE SCALE GENOMIC DNA]</scope>
    <source>
        <strain evidence="2">DG_24</strain>
    </source>
</reference>
<organism evidence="2 3">
    <name type="scientific">candidate division TA06 bacterium DG_24</name>
    <dbReference type="NCBI Taxonomy" id="1703770"/>
    <lineage>
        <taxon>Bacteria</taxon>
        <taxon>Bacteria division TA06</taxon>
    </lineage>
</organism>
<keyword evidence="1" id="KW-1133">Transmembrane helix</keyword>
<proteinExistence type="predicted"/>
<dbReference type="EMBL" id="LIZS01000096">
    <property type="protein sequence ID" value="KPJ51802.1"/>
    <property type="molecule type" value="Genomic_DNA"/>
</dbReference>
<dbReference type="AlphaFoldDB" id="A0A0S7WNT0"/>
<name>A0A0S7WNT0_UNCT6</name>
<evidence type="ECO:0000256" key="1">
    <source>
        <dbReference type="SAM" id="Phobius"/>
    </source>
</evidence>
<accession>A0A0S7WNT0</accession>
<comment type="caution">
    <text evidence="2">The sequence shown here is derived from an EMBL/GenBank/DDBJ whole genome shotgun (WGS) entry which is preliminary data.</text>
</comment>
<evidence type="ECO:0000313" key="3">
    <source>
        <dbReference type="Proteomes" id="UP000052008"/>
    </source>
</evidence>
<keyword evidence="1" id="KW-0812">Transmembrane</keyword>